<name>W1EV97_ECOLX</name>
<evidence type="ECO:0000313" key="1">
    <source>
        <dbReference type="EMBL" id="CDL26031.1"/>
    </source>
</evidence>
<dbReference type="EMBL" id="CBWN010000050">
    <property type="protein sequence ID" value="CDL26031.1"/>
    <property type="molecule type" value="Genomic_DNA"/>
</dbReference>
<accession>W1EV97</accession>
<organism evidence="1 2">
    <name type="scientific">Escherichia coli ISC7</name>
    <dbReference type="NCBI Taxonomy" id="1432555"/>
    <lineage>
        <taxon>Bacteria</taxon>
        <taxon>Pseudomonadati</taxon>
        <taxon>Pseudomonadota</taxon>
        <taxon>Gammaproteobacteria</taxon>
        <taxon>Enterobacterales</taxon>
        <taxon>Enterobacteriaceae</taxon>
        <taxon>Escherichia</taxon>
    </lineage>
</organism>
<evidence type="ECO:0000313" key="2">
    <source>
        <dbReference type="Proteomes" id="UP000019199"/>
    </source>
</evidence>
<dbReference type="AlphaFoldDB" id="W1EV97"/>
<dbReference type="Proteomes" id="UP000019199">
    <property type="component" value="Unassembled WGS sequence"/>
</dbReference>
<sequence length="61" mass="7247">MLYIAFAAMTTKQNMLCPWKSKRWRKFGLRRSNGAFAVDPHRARKLFISEKIVQVIETSWM</sequence>
<comment type="caution">
    <text evidence="1">The sequence shown here is derived from an EMBL/GenBank/DDBJ whole genome shotgun (WGS) entry which is preliminary data.</text>
</comment>
<protein>
    <submittedName>
        <fullName evidence="1">Uncharacterized protein</fullName>
    </submittedName>
</protein>
<proteinExistence type="predicted"/>
<reference evidence="1 2" key="1">
    <citation type="submission" date="2013-10" db="EMBL/GenBank/DDBJ databases">
        <title>Antibiotic resistance diversity of beta-lactamase producers in the General Hospital Vienna.</title>
        <authorList>
            <person name="Barisic I."/>
            <person name="Mitteregger D."/>
            <person name="Hirschl A.M."/>
            <person name="Noehammer C."/>
            <person name="Wiesinger-Mayr H."/>
        </authorList>
    </citation>
    <scope>NUCLEOTIDE SEQUENCE [LARGE SCALE GENOMIC DNA]</scope>
    <source>
        <strain evidence="1 2">ISC7</strain>
    </source>
</reference>